<dbReference type="Pfam" id="PF00487">
    <property type="entry name" value="FA_desaturase"/>
    <property type="match status" value="1"/>
</dbReference>
<dbReference type="Pfam" id="PF00173">
    <property type="entry name" value="Cyt-b5"/>
    <property type="match status" value="1"/>
</dbReference>
<dbReference type="EMBL" id="BABT02000037">
    <property type="protein sequence ID" value="GAA94497.1"/>
    <property type="molecule type" value="Genomic_DNA"/>
</dbReference>
<keyword evidence="20" id="KW-1185">Reference proteome</keyword>
<evidence type="ECO:0000313" key="20">
    <source>
        <dbReference type="Proteomes" id="UP000009131"/>
    </source>
</evidence>
<keyword evidence="14" id="KW-0443">Lipid metabolism</keyword>
<keyword evidence="11 17" id="KW-1133">Transmembrane helix</keyword>
<dbReference type="PANTHER" id="PTHR11351:SF31">
    <property type="entry name" value="DESATURASE 1, ISOFORM A-RELATED"/>
    <property type="match status" value="1"/>
</dbReference>
<keyword evidence="10" id="KW-0249">Electron transport</keyword>
<dbReference type="PANTHER" id="PTHR11351">
    <property type="entry name" value="ACYL-COA DESATURASE"/>
    <property type="match status" value="1"/>
</dbReference>
<reference evidence="19 20" key="2">
    <citation type="journal article" date="2012" name="Open Biol.">
        <title>Characteristics of nucleosomes and linker DNA regions on the genome of the basidiomycete Mixia osmundae revealed by mono- and dinucleosome mapping.</title>
        <authorList>
            <person name="Nishida H."/>
            <person name="Kondo S."/>
            <person name="Matsumoto T."/>
            <person name="Suzuki Y."/>
            <person name="Yoshikawa H."/>
            <person name="Taylor T.D."/>
            <person name="Sugiyama J."/>
        </authorList>
    </citation>
    <scope>NUCLEOTIDE SEQUENCE [LARGE SCALE GENOMIC DNA]</scope>
    <source>
        <strain evidence="20">CBS 9802 / IAM 14324 / JCM 22182 / KY 12970</strain>
    </source>
</reference>
<dbReference type="SUPFAM" id="SSF55856">
    <property type="entry name" value="Cytochrome b5-like heme/steroid binding domain"/>
    <property type="match status" value="1"/>
</dbReference>
<name>G7DV87_MIXOS</name>
<evidence type="ECO:0000256" key="8">
    <source>
        <dbReference type="ARBA" id="ARBA00022723"/>
    </source>
</evidence>
<evidence type="ECO:0000256" key="2">
    <source>
        <dbReference type="ARBA" id="ARBA00009295"/>
    </source>
</evidence>
<evidence type="ECO:0000256" key="15">
    <source>
        <dbReference type="ARBA" id="ARBA00023136"/>
    </source>
</evidence>
<evidence type="ECO:0000259" key="18">
    <source>
        <dbReference type="PROSITE" id="PS50255"/>
    </source>
</evidence>
<evidence type="ECO:0000256" key="13">
    <source>
        <dbReference type="ARBA" id="ARBA00023004"/>
    </source>
</evidence>
<keyword evidence="13" id="KW-0408">Iron</keyword>
<dbReference type="InterPro" id="IPR018506">
    <property type="entry name" value="Cyt_B5_heme-BS"/>
</dbReference>
<dbReference type="InterPro" id="IPR001199">
    <property type="entry name" value="Cyt_B5-like_heme/steroid-bd"/>
</dbReference>
<dbReference type="Gene3D" id="3.10.120.10">
    <property type="entry name" value="Cytochrome b5-like heme/steroid binding domain"/>
    <property type="match status" value="1"/>
</dbReference>
<dbReference type="GO" id="GO:0005506">
    <property type="term" value="F:iron ion binding"/>
    <property type="evidence" value="ECO:0007669"/>
    <property type="project" value="TreeGrafter"/>
</dbReference>
<evidence type="ECO:0000256" key="3">
    <source>
        <dbReference type="ARBA" id="ARBA00012620"/>
    </source>
</evidence>
<keyword evidence="12" id="KW-0560">Oxidoreductase</keyword>
<evidence type="ECO:0000256" key="11">
    <source>
        <dbReference type="ARBA" id="ARBA00022989"/>
    </source>
</evidence>
<dbReference type="SMART" id="SM01117">
    <property type="entry name" value="Cyt-b5"/>
    <property type="match status" value="1"/>
</dbReference>
<organism evidence="19 20">
    <name type="scientific">Mixia osmundae (strain CBS 9802 / IAM 14324 / JCM 22182 / KY 12970)</name>
    <dbReference type="NCBI Taxonomy" id="764103"/>
    <lineage>
        <taxon>Eukaryota</taxon>
        <taxon>Fungi</taxon>
        <taxon>Dikarya</taxon>
        <taxon>Basidiomycota</taxon>
        <taxon>Pucciniomycotina</taxon>
        <taxon>Mixiomycetes</taxon>
        <taxon>Mixiales</taxon>
        <taxon>Mixiaceae</taxon>
        <taxon>Mixia</taxon>
    </lineage>
</organism>
<keyword evidence="8" id="KW-0479">Metal-binding</keyword>
<dbReference type="eggNOG" id="KOG0537">
    <property type="taxonomic scope" value="Eukaryota"/>
</dbReference>
<evidence type="ECO:0000256" key="6">
    <source>
        <dbReference type="ARBA" id="ARBA00022617"/>
    </source>
</evidence>
<sequence>MASVRRIRLSRLGGKVSRWDELQFSRVAGEGETPRHRFIKGPRHLLQRVQRPLDLSTSPEKVTCTSKKSATMSFLGDKKRQASYGSDSDTAVDEDESYVQTTLAKEKPLPPITWQNWYKEINVISTLALTVVPMIAIYGCFTTKLTWQTALWSLAYYQWTGLGITAGYHRLWAHRSYNASKPLQYFLAFGGSGAVEGSIRWWARGHRAHHRYTDTDLDPYSAHKGLLYSHLLWMIVKPRRKPGVADVSDLSRNEVVLFQHRYYVPMLVFMGFVFPTLVAGFGWGDWRGGYFYAGAFRLLVVHHSTFCVNSIAHYLGEAPFDDKHTPRDHVITALLTNGEGYHNFHHQYPSDYRNAIKWHQYDPTKWFIWSMKQLGLASELKTFSSNSIAAGQYHMKLKELAAEKSKIVWPRNSDDLPVLDWDEFQDQHKNSGRKLIAVGGYIHDVGSFMKEHPGGYAIIRHRLGKDATVAFNGGTYLHSNAAHNLLAMYRVGVLRNGGRVEALLRDPPKGLGIQAETPFVHVIPEHMTGNIQHLEINKTDDLAPLVPATA</sequence>
<dbReference type="PROSITE" id="PS00191">
    <property type="entry name" value="CYTOCHROME_B5_1"/>
    <property type="match status" value="1"/>
</dbReference>
<dbReference type="InterPro" id="IPR036400">
    <property type="entry name" value="Cyt_B5-like_heme/steroid_sf"/>
</dbReference>
<dbReference type="PROSITE" id="PS50255">
    <property type="entry name" value="CYTOCHROME_B5_2"/>
    <property type="match status" value="1"/>
</dbReference>
<comment type="subcellular location">
    <subcellularLocation>
        <location evidence="1">Membrane</location>
        <topology evidence="1">Multi-pass membrane protein</topology>
    </subcellularLocation>
</comment>
<proteinExistence type="inferred from homology"/>
<dbReference type="OrthoDB" id="10260134at2759"/>
<keyword evidence="6" id="KW-0349">Heme</keyword>
<dbReference type="GO" id="GO:0004768">
    <property type="term" value="F:stearoyl-CoA 9-desaturase activity"/>
    <property type="evidence" value="ECO:0007669"/>
    <property type="project" value="UniProtKB-EC"/>
</dbReference>
<dbReference type="InterPro" id="IPR005804">
    <property type="entry name" value="FA_desaturase_dom"/>
</dbReference>
<keyword evidence="5" id="KW-0444">Lipid biosynthesis</keyword>
<keyword evidence="4" id="KW-0813">Transport</keyword>
<keyword evidence="7 17" id="KW-0812">Transmembrane</keyword>
<dbReference type="InterPro" id="IPR015876">
    <property type="entry name" value="Acyl-CoA_DS"/>
</dbReference>
<keyword evidence="16" id="KW-0275">Fatty acid biosynthesis</keyword>
<keyword evidence="15 17" id="KW-0472">Membrane</keyword>
<dbReference type="Proteomes" id="UP000009131">
    <property type="component" value="Unassembled WGS sequence"/>
</dbReference>
<evidence type="ECO:0000256" key="10">
    <source>
        <dbReference type="ARBA" id="ARBA00022982"/>
    </source>
</evidence>
<protein>
    <recommendedName>
        <fullName evidence="3">stearoyl-CoA 9-desaturase</fullName>
        <ecNumber evidence="3">1.14.19.1</ecNumber>
    </recommendedName>
</protein>
<evidence type="ECO:0000256" key="5">
    <source>
        <dbReference type="ARBA" id="ARBA00022516"/>
    </source>
</evidence>
<gene>
    <name evidence="19" type="primary">Mo01149</name>
    <name evidence="19" type="ORF">E5Q_01149</name>
</gene>
<keyword evidence="9" id="KW-0276">Fatty acid metabolism</keyword>
<evidence type="ECO:0000256" key="9">
    <source>
        <dbReference type="ARBA" id="ARBA00022832"/>
    </source>
</evidence>
<evidence type="ECO:0000256" key="12">
    <source>
        <dbReference type="ARBA" id="ARBA00023002"/>
    </source>
</evidence>
<evidence type="ECO:0000256" key="14">
    <source>
        <dbReference type="ARBA" id="ARBA00023098"/>
    </source>
</evidence>
<dbReference type="EC" id="1.14.19.1" evidence="3"/>
<dbReference type="GO" id="GO:0020037">
    <property type="term" value="F:heme binding"/>
    <property type="evidence" value="ECO:0007669"/>
    <property type="project" value="InterPro"/>
</dbReference>
<feature type="transmembrane region" description="Helical" evidence="17">
    <location>
        <begin position="262"/>
        <end position="284"/>
    </location>
</feature>
<dbReference type="FunFam" id="3.10.120.10:FF:000004">
    <property type="entry name" value="Acyl-CoA desaturase"/>
    <property type="match status" value="1"/>
</dbReference>
<dbReference type="PRINTS" id="PR00075">
    <property type="entry name" value="FACDDSATRASE"/>
</dbReference>
<evidence type="ECO:0000313" key="19">
    <source>
        <dbReference type="EMBL" id="GAA94497.1"/>
    </source>
</evidence>
<accession>G7DV87</accession>
<dbReference type="AlphaFoldDB" id="G7DV87"/>
<feature type="domain" description="Cytochrome b5 heme-binding" evidence="18">
    <location>
        <begin position="416"/>
        <end position="495"/>
    </location>
</feature>
<dbReference type="STRING" id="764103.G7DV87"/>
<evidence type="ECO:0000256" key="7">
    <source>
        <dbReference type="ARBA" id="ARBA00022692"/>
    </source>
</evidence>
<dbReference type="CDD" id="cd03505">
    <property type="entry name" value="Delta9-FADS-like"/>
    <property type="match status" value="1"/>
</dbReference>
<dbReference type="HOGENOM" id="CLU_027359_3_1_1"/>
<evidence type="ECO:0000256" key="17">
    <source>
        <dbReference type="SAM" id="Phobius"/>
    </source>
</evidence>
<dbReference type="GO" id="GO:0006636">
    <property type="term" value="P:unsaturated fatty acid biosynthetic process"/>
    <property type="evidence" value="ECO:0007669"/>
    <property type="project" value="TreeGrafter"/>
</dbReference>
<evidence type="ECO:0000256" key="16">
    <source>
        <dbReference type="ARBA" id="ARBA00023160"/>
    </source>
</evidence>
<reference evidence="19 20" key="1">
    <citation type="journal article" date="2011" name="J. Gen. Appl. Microbiol.">
        <title>Draft genome sequencing of the enigmatic basidiomycete Mixia osmundae.</title>
        <authorList>
            <person name="Nishida H."/>
            <person name="Nagatsuka Y."/>
            <person name="Sugiyama J."/>
        </authorList>
    </citation>
    <scope>NUCLEOTIDE SEQUENCE [LARGE SCALE GENOMIC DNA]</scope>
    <source>
        <strain evidence="20">CBS 9802 / IAM 14324 / JCM 22182 / KY 12970</strain>
    </source>
</reference>
<dbReference type="GO" id="GO:0005789">
    <property type="term" value="C:endoplasmic reticulum membrane"/>
    <property type="evidence" value="ECO:0007669"/>
    <property type="project" value="TreeGrafter"/>
</dbReference>
<dbReference type="InParanoid" id="G7DV87"/>
<comment type="similarity">
    <text evidence="2">Belongs to the fatty acid desaturase type 1 family.</text>
</comment>
<dbReference type="FunCoup" id="G7DV87">
    <property type="interactions" value="142"/>
</dbReference>
<comment type="caution">
    <text evidence="19">The sequence shown here is derived from an EMBL/GenBank/DDBJ whole genome shotgun (WGS) entry which is preliminary data.</text>
</comment>
<dbReference type="eggNOG" id="KOG1600">
    <property type="taxonomic scope" value="Eukaryota"/>
</dbReference>
<evidence type="ECO:0000256" key="4">
    <source>
        <dbReference type="ARBA" id="ARBA00022448"/>
    </source>
</evidence>
<evidence type="ECO:0000256" key="1">
    <source>
        <dbReference type="ARBA" id="ARBA00004141"/>
    </source>
</evidence>